<evidence type="ECO:0000313" key="2">
    <source>
        <dbReference type="EMBL" id="PKC05848.1"/>
    </source>
</evidence>
<feature type="compositionally biased region" description="Basic and acidic residues" evidence="1">
    <location>
        <begin position="140"/>
        <end position="157"/>
    </location>
</feature>
<evidence type="ECO:0000256" key="1">
    <source>
        <dbReference type="SAM" id="MobiDB-lite"/>
    </source>
</evidence>
<organism evidence="2 3">
    <name type="scientific">Rhizophagus irregularis</name>
    <dbReference type="NCBI Taxonomy" id="588596"/>
    <lineage>
        <taxon>Eukaryota</taxon>
        <taxon>Fungi</taxon>
        <taxon>Fungi incertae sedis</taxon>
        <taxon>Mucoromycota</taxon>
        <taxon>Glomeromycotina</taxon>
        <taxon>Glomeromycetes</taxon>
        <taxon>Glomerales</taxon>
        <taxon>Glomeraceae</taxon>
        <taxon>Rhizophagus</taxon>
    </lineage>
</organism>
<reference evidence="2 3" key="2">
    <citation type="submission" date="2017-09" db="EMBL/GenBank/DDBJ databases">
        <title>Extensive intraspecific genome diversity in a model arbuscular mycorrhizal fungus.</title>
        <authorList>
            <person name="Chen E.C."/>
            <person name="Morin E."/>
            <person name="Beaudet D."/>
            <person name="Noel J."/>
            <person name="Ndikumana S."/>
            <person name="Charron P."/>
            <person name="St-Onge C."/>
            <person name="Giorgi J."/>
            <person name="Grigoriev I.V."/>
            <person name="Roux C."/>
            <person name="Martin F.M."/>
            <person name="Corradi N."/>
        </authorList>
    </citation>
    <scope>NUCLEOTIDE SEQUENCE [LARGE SCALE GENOMIC DNA]</scope>
    <source>
        <strain evidence="2 3">A5</strain>
    </source>
</reference>
<feature type="region of interest" description="Disordered" evidence="1">
    <location>
        <begin position="137"/>
        <end position="175"/>
    </location>
</feature>
<dbReference type="AlphaFoldDB" id="A0A2I1F490"/>
<proteinExistence type="predicted"/>
<sequence>MFDAKLDASAIKKRYEWQAYRKLDSKETELKEHEIIKKYNAKFGGHFAKVIKINKINYILIYFNNENDLLKAIYNSTMEEDDINRGLKIKSQDELIGDEGTDAKSDILSTIPRTEEEHAELDALNNNFSNRLNEITKISDLPKKKEKNTEEKDDVNKNKKRVVTTQGQREDSDSE</sequence>
<accession>A0A2I1F490</accession>
<reference evidence="2 3" key="1">
    <citation type="submission" date="2016-04" db="EMBL/GenBank/DDBJ databases">
        <title>Genome analyses suggest a sexual origin of heterokaryosis in a supposedly ancient asexual fungus.</title>
        <authorList>
            <person name="Ropars J."/>
            <person name="Sedzielewska K."/>
            <person name="Noel J."/>
            <person name="Charron P."/>
            <person name="Farinelli L."/>
            <person name="Marton T."/>
            <person name="Kruger M."/>
            <person name="Pelin A."/>
            <person name="Brachmann A."/>
            <person name="Corradi N."/>
        </authorList>
    </citation>
    <scope>NUCLEOTIDE SEQUENCE [LARGE SCALE GENOMIC DNA]</scope>
    <source>
        <strain evidence="2 3">A5</strain>
    </source>
</reference>
<name>A0A2I1F490_9GLOM</name>
<comment type="caution">
    <text evidence="2">The sequence shown here is derived from an EMBL/GenBank/DDBJ whole genome shotgun (WGS) entry which is preliminary data.</text>
</comment>
<gene>
    <name evidence="2" type="ORF">RhiirA5_420377</name>
</gene>
<dbReference type="VEuPathDB" id="FungiDB:RhiirA1_469804"/>
<protein>
    <submittedName>
        <fullName evidence="2">Uncharacterized protein</fullName>
    </submittedName>
</protein>
<dbReference type="Proteomes" id="UP000232722">
    <property type="component" value="Unassembled WGS sequence"/>
</dbReference>
<dbReference type="VEuPathDB" id="FungiDB:FUN_002395"/>
<evidence type="ECO:0000313" key="3">
    <source>
        <dbReference type="Proteomes" id="UP000232722"/>
    </source>
</evidence>
<dbReference type="EMBL" id="LLXJ01000829">
    <property type="protein sequence ID" value="PKC05848.1"/>
    <property type="molecule type" value="Genomic_DNA"/>
</dbReference>
<dbReference type="OrthoDB" id="10372270at2759"/>